<gene>
    <name evidence="1" type="ORF">DPEC_G00122530</name>
</gene>
<accession>A0ACC2GQI0</accession>
<evidence type="ECO:0000313" key="1">
    <source>
        <dbReference type="EMBL" id="KAJ8005883.1"/>
    </source>
</evidence>
<dbReference type="Proteomes" id="UP001157502">
    <property type="component" value="Chromosome 10"/>
</dbReference>
<keyword evidence="2" id="KW-1185">Reference proteome</keyword>
<protein>
    <submittedName>
        <fullName evidence="1">Uncharacterized protein</fullName>
    </submittedName>
</protein>
<comment type="caution">
    <text evidence="1">The sequence shown here is derived from an EMBL/GenBank/DDBJ whole genome shotgun (WGS) entry which is preliminary data.</text>
</comment>
<reference evidence="1" key="1">
    <citation type="submission" date="2021-05" db="EMBL/GenBank/DDBJ databases">
        <authorList>
            <person name="Pan Q."/>
            <person name="Jouanno E."/>
            <person name="Zahm M."/>
            <person name="Klopp C."/>
            <person name="Cabau C."/>
            <person name="Louis A."/>
            <person name="Berthelot C."/>
            <person name="Parey E."/>
            <person name="Roest Crollius H."/>
            <person name="Montfort J."/>
            <person name="Robinson-Rechavi M."/>
            <person name="Bouchez O."/>
            <person name="Lampietro C."/>
            <person name="Lopez Roques C."/>
            <person name="Donnadieu C."/>
            <person name="Postlethwait J."/>
            <person name="Bobe J."/>
            <person name="Dillon D."/>
            <person name="Chandos A."/>
            <person name="von Hippel F."/>
            <person name="Guiguen Y."/>
        </authorList>
    </citation>
    <scope>NUCLEOTIDE SEQUENCE</scope>
    <source>
        <strain evidence="1">YG-Jan2019</strain>
    </source>
</reference>
<proteinExistence type="predicted"/>
<organism evidence="1 2">
    <name type="scientific">Dallia pectoralis</name>
    <name type="common">Alaska blackfish</name>
    <dbReference type="NCBI Taxonomy" id="75939"/>
    <lineage>
        <taxon>Eukaryota</taxon>
        <taxon>Metazoa</taxon>
        <taxon>Chordata</taxon>
        <taxon>Craniata</taxon>
        <taxon>Vertebrata</taxon>
        <taxon>Euteleostomi</taxon>
        <taxon>Actinopterygii</taxon>
        <taxon>Neopterygii</taxon>
        <taxon>Teleostei</taxon>
        <taxon>Protacanthopterygii</taxon>
        <taxon>Esociformes</taxon>
        <taxon>Umbridae</taxon>
        <taxon>Dallia</taxon>
    </lineage>
</organism>
<sequence>MHHDEEGENPVCLPANFKCPGQSRWETSRVSRSKGKVICIENRVRRISQTKVNRLKAQCMADEVYDMDDFLKREYSLTKPYQGLGSSSSSYWDMMGNALITTEHVRLTPDLQSRQGAVWSRIPCYLRDWELQVQFKIHGHGKKNLNGDGMALWYTKERMQTGPVFGNRNHFTGLGVFLDSYPNENKNHEKKYNPSTQRVFPYVSAMVGNGTLAYEHDRDGQSTEIGGCTSLLRNIPHDTFLLIRYSKNRLTIQMDVDGQRDWQDCLDITGVRLPLGYYFGASSATGDLSDNHDLVSMKLYQLTVDRSPEEEEEEELTIPSVDHFERFNKVEVQDEGMSTVQLFFTIVFSIIGVFVLAVVAVVMYGRWKENSRKRFY</sequence>
<evidence type="ECO:0000313" key="2">
    <source>
        <dbReference type="Proteomes" id="UP001157502"/>
    </source>
</evidence>
<dbReference type="EMBL" id="CM055737">
    <property type="protein sequence ID" value="KAJ8005883.1"/>
    <property type="molecule type" value="Genomic_DNA"/>
</dbReference>
<name>A0ACC2GQI0_DALPE</name>